<dbReference type="HOGENOM" id="CLU_576036_0_0_10"/>
<protein>
    <submittedName>
        <fullName evidence="2">Metalloprotease</fullName>
    </submittedName>
</protein>
<proteinExistence type="predicted"/>
<keyword evidence="1" id="KW-0732">Signal</keyword>
<gene>
    <name evidence="2" type="ordered locus">SGRA_2236</name>
</gene>
<name>H6L3L7_SAPGL</name>
<dbReference type="eggNOG" id="COG1361">
    <property type="taxonomic scope" value="Bacteria"/>
</dbReference>
<dbReference type="Gene3D" id="2.60.40.10">
    <property type="entry name" value="Immunoglobulins"/>
    <property type="match status" value="1"/>
</dbReference>
<evidence type="ECO:0000256" key="1">
    <source>
        <dbReference type="SAM" id="SignalP"/>
    </source>
</evidence>
<dbReference type="KEGG" id="sgn:SGRA_2236"/>
<dbReference type="AlphaFoldDB" id="H6L3L7"/>
<feature type="chain" id="PRO_5003604020" evidence="1">
    <location>
        <begin position="22"/>
        <end position="513"/>
    </location>
</feature>
<dbReference type="STRING" id="984262.SGRA_2236"/>
<dbReference type="RefSeq" id="WP_015692580.1">
    <property type="nucleotide sequence ID" value="NC_016940.1"/>
</dbReference>
<dbReference type="Proteomes" id="UP000007519">
    <property type="component" value="Chromosome"/>
</dbReference>
<dbReference type="NCBIfam" id="TIGR04183">
    <property type="entry name" value="Por_Secre_tail"/>
    <property type="match status" value="1"/>
</dbReference>
<organism evidence="2 3">
    <name type="scientific">Saprospira grandis (strain Lewin)</name>
    <dbReference type="NCBI Taxonomy" id="984262"/>
    <lineage>
        <taxon>Bacteria</taxon>
        <taxon>Pseudomonadati</taxon>
        <taxon>Bacteroidota</taxon>
        <taxon>Saprospiria</taxon>
        <taxon>Saprospirales</taxon>
        <taxon>Saprospiraceae</taxon>
        <taxon>Saprospira</taxon>
    </lineage>
</organism>
<feature type="signal peptide" evidence="1">
    <location>
        <begin position="1"/>
        <end position="21"/>
    </location>
</feature>
<dbReference type="EMBL" id="CP002831">
    <property type="protein sequence ID" value="AFC24965.1"/>
    <property type="molecule type" value="Genomic_DNA"/>
</dbReference>
<keyword evidence="2" id="KW-0378">Hydrolase</keyword>
<evidence type="ECO:0000313" key="3">
    <source>
        <dbReference type="Proteomes" id="UP000007519"/>
    </source>
</evidence>
<dbReference type="InterPro" id="IPR013783">
    <property type="entry name" value="Ig-like_fold"/>
</dbReference>
<keyword evidence="2" id="KW-0482">Metalloprotease</keyword>
<keyword evidence="2" id="KW-0645">Protease</keyword>
<reference evidence="2 3" key="1">
    <citation type="journal article" date="2012" name="Stand. Genomic Sci.">
        <title>Complete genome sequencing and analysis of Saprospira grandis str. Lewin, a predatory marine bacterium.</title>
        <authorList>
            <person name="Saw J.H."/>
            <person name="Yuryev A."/>
            <person name="Kanbe M."/>
            <person name="Hou S."/>
            <person name="Young A.G."/>
            <person name="Aizawa S."/>
            <person name="Alam M."/>
        </authorList>
    </citation>
    <scope>NUCLEOTIDE SEQUENCE [LARGE SCALE GENOMIC DNA]</scope>
    <source>
        <strain evidence="2 3">Lewin</strain>
    </source>
</reference>
<dbReference type="OrthoDB" id="1041092at2"/>
<dbReference type="InterPro" id="IPR024079">
    <property type="entry name" value="MetalloPept_cat_dom_sf"/>
</dbReference>
<sequence>MKIKALIGAALLGWSSLSLQAQQLNADCGVSFADGQLIKQRLMENRRLVDPAEIAAFQQSRNIKYIPVKFHIVGDANGENTVSLSNVFAMLCDMNNDYRSQDVQFYMQGVSNSVNYFNNNTVYNDGGSFGSQNIMFNNKSAGAINIFMSASVNNQVASYYTPSGDFIFVLNQMANGTSSTGTHEVGHFFTLNHTFYGWEGADVTAYEPGNAPNLINGYAVERVVRTGGSANCASAADGFCDTPADYVSFRDNCPYTGGVKDPLGVAVDPMESNFMSYYADACVDSFTAEQKSAMAADILSRWNSFSAPTPNAVVSGAGITAVAPTNGGSVELNGDITLEWTAVSNATAYYIKIERTFGGIPIETVTEKIVYGTTTATIPQAELGYPRQYSWTVRPLNQLNTCGATSPAQSFSTTAPTSSVIGEEFSSMSEMRLMQNPLAGSTAELLINLPKDLIASLEVYSLDGRKVAGLDKIQFFAGDNAQLLEVGQLSNGVYMVVLNTPYGNLQQKLVIQR</sequence>
<dbReference type="GO" id="GO:0008237">
    <property type="term" value="F:metallopeptidase activity"/>
    <property type="evidence" value="ECO:0007669"/>
    <property type="project" value="UniProtKB-KW"/>
</dbReference>
<evidence type="ECO:0000313" key="2">
    <source>
        <dbReference type="EMBL" id="AFC24965.1"/>
    </source>
</evidence>
<keyword evidence="3" id="KW-1185">Reference proteome</keyword>
<accession>H6L3L7</accession>
<dbReference type="InterPro" id="IPR026444">
    <property type="entry name" value="Secre_tail"/>
</dbReference>
<dbReference type="Gene3D" id="3.40.390.10">
    <property type="entry name" value="Collagenase (Catalytic Domain)"/>
    <property type="match status" value="1"/>
</dbReference>